<keyword evidence="2" id="KW-0479">Metal-binding</keyword>
<dbReference type="InterPro" id="IPR006913">
    <property type="entry name" value="CENP-V/GFA"/>
</dbReference>
<evidence type="ECO:0000256" key="4">
    <source>
        <dbReference type="ARBA" id="ARBA00023239"/>
    </source>
</evidence>
<keyword evidence="4" id="KW-0456">Lyase</keyword>
<reference evidence="6" key="1">
    <citation type="submission" date="2023-06" db="EMBL/GenBank/DDBJ databases">
        <title>Genome-scale phylogeny and comparative genomics of the fungal order Sordariales.</title>
        <authorList>
            <consortium name="Lawrence Berkeley National Laboratory"/>
            <person name="Hensen N."/>
            <person name="Bonometti L."/>
            <person name="Westerberg I."/>
            <person name="Brannstrom I.O."/>
            <person name="Guillou S."/>
            <person name="Cros-Aarteil S."/>
            <person name="Calhoun S."/>
            <person name="Haridas S."/>
            <person name="Kuo A."/>
            <person name="Mondo S."/>
            <person name="Pangilinan J."/>
            <person name="Riley R."/>
            <person name="LaButti K."/>
            <person name="Andreopoulos B."/>
            <person name="Lipzen A."/>
            <person name="Chen C."/>
            <person name="Yanf M."/>
            <person name="Daum C."/>
            <person name="Ng V."/>
            <person name="Clum A."/>
            <person name="Steindorff A."/>
            <person name="Ohm R."/>
            <person name="Martin F."/>
            <person name="Silar P."/>
            <person name="Natvig D."/>
            <person name="Lalanne C."/>
            <person name="Gautier V."/>
            <person name="Ament-velasquez S.L."/>
            <person name="Kruys A."/>
            <person name="Hutchinson M.I."/>
            <person name="Powell A.J."/>
            <person name="Barry K."/>
            <person name="Miller A.N."/>
            <person name="Grigoriev I.V."/>
            <person name="Debuchy R."/>
            <person name="Gladieux P."/>
            <person name="Thoren M.H."/>
            <person name="Johannesson H."/>
        </authorList>
    </citation>
    <scope>NUCLEOTIDE SEQUENCE</scope>
    <source>
        <strain evidence="6">SMH3187-1</strain>
    </source>
</reference>
<accession>A0AA40BP42</accession>
<dbReference type="Gene3D" id="3.90.1590.10">
    <property type="entry name" value="glutathione-dependent formaldehyde- activating enzyme (gfa)"/>
    <property type="match status" value="1"/>
</dbReference>
<dbReference type="PROSITE" id="PS51891">
    <property type="entry name" value="CENP_V_GFA"/>
    <property type="match status" value="1"/>
</dbReference>
<dbReference type="SUPFAM" id="SSF51316">
    <property type="entry name" value="Mss4-like"/>
    <property type="match status" value="1"/>
</dbReference>
<dbReference type="GO" id="GO:0016846">
    <property type="term" value="F:carbon-sulfur lyase activity"/>
    <property type="evidence" value="ECO:0007669"/>
    <property type="project" value="InterPro"/>
</dbReference>
<dbReference type="GO" id="GO:0046872">
    <property type="term" value="F:metal ion binding"/>
    <property type="evidence" value="ECO:0007669"/>
    <property type="project" value="UniProtKB-KW"/>
</dbReference>
<keyword evidence="3" id="KW-0862">Zinc</keyword>
<comment type="caution">
    <text evidence="6">The sequence shown here is derived from an EMBL/GenBank/DDBJ whole genome shotgun (WGS) entry which is preliminary data.</text>
</comment>
<dbReference type="Proteomes" id="UP001172155">
    <property type="component" value="Unassembled WGS sequence"/>
</dbReference>
<evidence type="ECO:0000256" key="2">
    <source>
        <dbReference type="ARBA" id="ARBA00022723"/>
    </source>
</evidence>
<name>A0AA40BP42_9PEZI</name>
<dbReference type="Pfam" id="PF04828">
    <property type="entry name" value="GFA"/>
    <property type="match status" value="1"/>
</dbReference>
<evidence type="ECO:0000256" key="3">
    <source>
        <dbReference type="ARBA" id="ARBA00022833"/>
    </source>
</evidence>
<evidence type="ECO:0000313" key="7">
    <source>
        <dbReference type="Proteomes" id="UP001172155"/>
    </source>
</evidence>
<comment type="similarity">
    <text evidence="1">Belongs to the Gfa family.</text>
</comment>
<dbReference type="PANTHER" id="PTHR33337">
    <property type="entry name" value="GFA DOMAIN-CONTAINING PROTEIN"/>
    <property type="match status" value="1"/>
</dbReference>
<sequence length="305" mass="32628">MASNHQVETTTLSAKCHCESTHITITIPTSALPLKTHLCHCHICRRVHGTLCCFHAPLPAGVVPILSPPLAFTRYIHSPLAASARLFCSTCGCHIGDEDLESPSDSLGGVPEWRIATSLFPSSAFTLGSHIYPPLSHPSLATWIPDIPSWTPAKDDPMFPIPPPVAPDPDSEPEGGQLLRAECMCGGVIFPVRRPSDSASGTDRQLFKGRAARLDAAVGRDKWVAQLDVSDDMRLTTGANLMAWMTVPTPFGFADGLGFDGRGDSTVKVYQVLGSGGKGQRFKKWAEESGNGIEGLDFGRAETVG</sequence>
<evidence type="ECO:0000259" key="5">
    <source>
        <dbReference type="PROSITE" id="PS51891"/>
    </source>
</evidence>
<proteinExistence type="inferred from homology"/>
<evidence type="ECO:0000256" key="1">
    <source>
        <dbReference type="ARBA" id="ARBA00005495"/>
    </source>
</evidence>
<dbReference type="PANTHER" id="PTHR33337:SF31">
    <property type="entry name" value="DUF636 DOMAIN PROTEIN (AFU_ORTHOLOGUE AFUA_2G12650)"/>
    <property type="match status" value="1"/>
</dbReference>
<dbReference type="InterPro" id="IPR011057">
    <property type="entry name" value="Mss4-like_sf"/>
</dbReference>
<dbReference type="AlphaFoldDB" id="A0AA40BP42"/>
<dbReference type="EMBL" id="JAUKUD010000007">
    <property type="protein sequence ID" value="KAK0737790.1"/>
    <property type="molecule type" value="Genomic_DNA"/>
</dbReference>
<evidence type="ECO:0000313" key="6">
    <source>
        <dbReference type="EMBL" id="KAK0737790.1"/>
    </source>
</evidence>
<organism evidence="6 7">
    <name type="scientific">Schizothecium vesticola</name>
    <dbReference type="NCBI Taxonomy" id="314040"/>
    <lineage>
        <taxon>Eukaryota</taxon>
        <taxon>Fungi</taxon>
        <taxon>Dikarya</taxon>
        <taxon>Ascomycota</taxon>
        <taxon>Pezizomycotina</taxon>
        <taxon>Sordariomycetes</taxon>
        <taxon>Sordariomycetidae</taxon>
        <taxon>Sordariales</taxon>
        <taxon>Schizotheciaceae</taxon>
        <taxon>Schizothecium</taxon>
    </lineage>
</organism>
<protein>
    <recommendedName>
        <fullName evidence="5">CENP-V/GFA domain-containing protein</fullName>
    </recommendedName>
</protein>
<gene>
    <name evidence="6" type="ORF">B0T18DRAFT_491946</name>
</gene>
<keyword evidence="7" id="KW-1185">Reference proteome</keyword>
<feature type="domain" description="CENP-V/GFA" evidence="5">
    <location>
        <begin position="12"/>
        <end position="133"/>
    </location>
</feature>